<dbReference type="Pfam" id="PF13432">
    <property type="entry name" value="TPR_16"/>
    <property type="match status" value="2"/>
</dbReference>
<dbReference type="EC" id="2.7.11.1" evidence="1"/>
<dbReference type="SUPFAM" id="SSF56112">
    <property type="entry name" value="Protein kinase-like (PK-like)"/>
    <property type="match status" value="1"/>
</dbReference>
<dbReference type="EMBL" id="ASSJ01000049">
    <property type="protein sequence ID" value="ERN41491.1"/>
    <property type="molecule type" value="Genomic_DNA"/>
</dbReference>
<evidence type="ECO:0000313" key="13">
    <source>
        <dbReference type="Proteomes" id="UP000016960"/>
    </source>
</evidence>
<dbReference type="STRING" id="582515.KR51_00020680"/>
<keyword evidence="9" id="KW-0802">TPR repeat</keyword>
<reference evidence="12 13" key="1">
    <citation type="submission" date="2013-05" db="EMBL/GenBank/DDBJ databases">
        <title>Draft genome sequence of Rubidibacter lacunae KORDI 51-2.</title>
        <authorList>
            <person name="Choi D.H."/>
            <person name="Noh J.H."/>
            <person name="Kwon K.-K."/>
            <person name="Lee J.-H."/>
            <person name="Ryu J.-Y."/>
        </authorList>
    </citation>
    <scope>NUCLEOTIDE SEQUENCE [LARGE SCALE GENOMIC DNA]</scope>
    <source>
        <strain evidence="12 13">KORDI 51-2</strain>
    </source>
</reference>
<dbReference type="GO" id="GO:0004674">
    <property type="term" value="F:protein serine/threonine kinase activity"/>
    <property type="evidence" value="ECO:0007669"/>
    <property type="project" value="UniProtKB-KW"/>
</dbReference>
<feature type="repeat" description="TPR" evidence="9">
    <location>
        <begin position="450"/>
        <end position="483"/>
    </location>
</feature>
<feature type="repeat" description="TPR" evidence="9">
    <location>
        <begin position="484"/>
        <end position="517"/>
    </location>
</feature>
<dbReference type="AlphaFoldDB" id="U5DIJ7"/>
<evidence type="ECO:0000256" key="8">
    <source>
        <dbReference type="ARBA" id="ARBA00048679"/>
    </source>
</evidence>
<feature type="repeat" description="TPR" evidence="9">
    <location>
        <begin position="518"/>
        <end position="551"/>
    </location>
</feature>
<dbReference type="PANTHER" id="PTHR24363">
    <property type="entry name" value="SERINE/THREONINE PROTEIN KINASE"/>
    <property type="match status" value="1"/>
</dbReference>
<dbReference type="InterPro" id="IPR011990">
    <property type="entry name" value="TPR-like_helical_dom_sf"/>
</dbReference>
<dbReference type="GO" id="GO:0005524">
    <property type="term" value="F:ATP binding"/>
    <property type="evidence" value="ECO:0007669"/>
    <property type="project" value="UniProtKB-UniRule"/>
</dbReference>
<proteinExistence type="predicted"/>
<dbReference type="PATRIC" id="fig|582515.4.peg.2331"/>
<evidence type="ECO:0000256" key="1">
    <source>
        <dbReference type="ARBA" id="ARBA00012513"/>
    </source>
</evidence>
<feature type="binding site" evidence="10">
    <location>
        <position position="41"/>
    </location>
    <ligand>
        <name>ATP</name>
        <dbReference type="ChEBI" id="CHEBI:30616"/>
    </ligand>
</feature>
<dbReference type="SMART" id="SM00028">
    <property type="entry name" value="TPR"/>
    <property type="match status" value="7"/>
</dbReference>
<dbReference type="PROSITE" id="PS00107">
    <property type="entry name" value="PROTEIN_KINASE_ATP"/>
    <property type="match status" value="1"/>
</dbReference>
<keyword evidence="13" id="KW-1185">Reference proteome</keyword>
<keyword evidence="6 10" id="KW-0067">ATP-binding</keyword>
<sequence length="567" mass="64300">MVERVVGGHYKIVQELGRGAFGQTFLAQDLENPTYPRCVVKELKPLADDELTLREAKRLFAIEAQVLAKLGDHPQVPELLAFYQDEFYLVQEYIDGHDLSKEIESGQSMSEENVVKLLRDILPVLEFIHDKNVIHRDLKPSNIRRRKDGQVVLIDFGAVKEIKTIVLSATGQPKPSIVAGTQGYMPPEQLRGRPRPNSDLYALGLIAIQALTGKSPMQLEEDLHTGDIVWRHYAPQVSAGLSDVLDRMIRSDFTERFQCAREVLDELEANIQTRVLRKLKRSVVGKKRRRRWWPTIAAGAVVAAGIGLFPFGQAIVRYNQANALALDGKYREALDVYDRVLETFPNAARAWLNKGFMYSQLKLFEEQLDACEHALESDPEMVEAFNCKGLALQRLGKSEEAVAMFVRTVELDSQFYQAWNNKGEALMTLGRPQEALDAFDRAKQYNPDYLFAWNNRGNALVQLERYAEAVASYSAAIKIDASYPYAWNGRGVAKREQQRYERALEDFTEATRLDRGFYEAWYNQGLALLALERLEGALDALDTAIAVKPDYRAAIVRREEVLEQLGQ</sequence>
<keyword evidence="3" id="KW-0808">Transferase</keyword>
<dbReference type="InterPro" id="IPR017441">
    <property type="entry name" value="Protein_kinase_ATP_BS"/>
</dbReference>
<dbReference type="Proteomes" id="UP000016960">
    <property type="component" value="Unassembled WGS sequence"/>
</dbReference>
<dbReference type="CDD" id="cd14014">
    <property type="entry name" value="STKc_PknB_like"/>
    <property type="match status" value="1"/>
</dbReference>
<dbReference type="eggNOG" id="COG0457">
    <property type="taxonomic scope" value="Bacteria"/>
</dbReference>
<dbReference type="Gene3D" id="1.10.510.10">
    <property type="entry name" value="Transferase(Phosphotransferase) domain 1"/>
    <property type="match status" value="1"/>
</dbReference>
<comment type="caution">
    <text evidence="12">The sequence shown here is derived from an EMBL/GenBank/DDBJ whole genome shotgun (WGS) entry which is preliminary data.</text>
</comment>
<evidence type="ECO:0000313" key="12">
    <source>
        <dbReference type="EMBL" id="ERN41491.1"/>
    </source>
</evidence>
<evidence type="ECO:0000256" key="7">
    <source>
        <dbReference type="ARBA" id="ARBA00047899"/>
    </source>
</evidence>
<evidence type="ECO:0000256" key="5">
    <source>
        <dbReference type="ARBA" id="ARBA00022777"/>
    </source>
</evidence>
<dbReference type="RefSeq" id="WP_022607068.1">
    <property type="nucleotide sequence ID" value="NZ_ASSJ01000049.1"/>
</dbReference>
<dbReference type="InterPro" id="IPR011009">
    <property type="entry name" value="Kinase-like_dom_sf"/>
</dbReference>
<dbReference type="OrthoDB" id="568198at2"/>
<dbReference type="Pfam" id="PF00069">
    <property type="entry name" value="Pkinase"/>
    <property type="match status" value="1"/>
</dbReference>
<dbReference type="SUPFAM" id="SSF48452">
    <property type="entry name" value="TPR-like"/>
    <property type="match status" value="1"/>
</dbReference>
<evidence type="ECO:0000256" key="2">
    <source>
        <dbReference type="ARBA" id="ARBA00022527"/>
    </source>
</evidence>
<accession>U5DIJ7</accession>
<comment type="catalytic activity">
    <reaction evidence="8">
        <text>L-seryl-[protein] + ATP = O-phospho-L-seryl-[protein] + ADP + H(+)</text>
        <dbReference type="Rhea" id="RHEA:17989"/>
        <dbReference type="Rhea" id="RHEA-COMP:9863"/>
        <dbReference type="Rhea" id="RHEA-COMP:11604"/>
        <dbReference type="ChEBI" id="CHEBI:15378"/>
        <dbReference type="ChEBI" id="CHEBI:29999"/>
        <dbReference type="ChEBI" id="CHEBI:30616"/>
        <dbReference type="ChEBI" id="CHEBI:83421"/>
        <dbReference type="ChEBI" id="CHEBI:456216"/>
        <dbReference type="EC" id="2.7.11.1"/>
    </reaction>
</comment>
<dbReference type="InterPro" id="IPR000719">
    <property type="entry name" value="Prot_kinase_dom"/>
</dbReference>
<evidence type="ECO:0000256" key="10">
    <source>
        <dbReference type="PROSITE-ProRule" id="PRU10141"/>
    </source>
</evidence>
<keyword evidence="2 12" id="KW-0723">Serine/threonine-protein kinase</keyword>
<name>U5DIJ7_9CHRO</name>
<organism evidence="12 13">
    <name type="scientific">Rubidibacter lacunae KORDI 51-2</name>
    <dbReference type="NCBI Taxonomy" id="582515"/>
    <lineage>
        <taxon>Bacteria</taxon>
        <taxon>Bacillati</taxon>
        <taxon>Cyanobacteriota</taxon>
        <taxon>Cyanophyceae</taxon>
        <taxon>Oscillatoriophycideae</taxon>
        <taxon>Chroococcales</taxon>
        <taxon>Aphanothecaceae</taxon>
        <taxon>Rubidibacter</taxon>
    </lineage>
</organism>
<evidence type="ECO:0000256" key="3">
    <source>
        <dbReference type="ARBA" id="ARBA00022679"/>
    </source>
</evidence>
<dbReference type="Pfam" id="PF13181">
    <property type="entry name" value="TPR_8"/>
    <property type="match status" value="1"/>
</dbReference>
<dbReference type="SMART" id="SM00220">
    <property type="entry name" value="S_TKc"/>
    <property type="match status" value="1"/>
</dbReference>
<feature type="repeat" description="TPR" evidence="9">
    <location>
        <begin position="348"/>
        <end position="381"/>
    </location>
</feature>
<comment type="catalytic activity">
    <reaction evidence="7">
        <text>L-threonyl-[protein] + ATP = O-phospho-L-threonyl-[protein] + ADP + H(+)</text>
        <dbReference type="Rhea" id="RHEA:46608"/>
        <dbReference type="Rhea" id="RHEA-COMP:11060"/>
        <dbReference type="Rhea" id="RHEA-COMP:11605"/>
        <dbReference type="ChEBI" id="CHEBI:15378"/>
        <dbReference type="ChEBI" id="CHEBI:30013"/>
        <dbReference type="ChEBI" id="CHEBI:30616"/>
        <dbReference type="ChEBI" id="CHEBI:61977"/>
        <dbReference type="ChEBI" id="CHEBI:456216"/>
        <dbReference type="EC" id="2.7.11.1"/>
    </reaction>
</comment>
<evidence type="ECO:0000256" key="4">
    <source>
        <dbReference type="ARBA" id="ARBA00022741"/>
    </source>
</evidence>
<dbReference type="Gene3D" id="1.25.40.10">
    <property type="entry name" value="Tetratricopeptide repeat domain"/>
    <property type="match status" value="3"/>
</dbReference>
<dbReference type="InterPro" id="IPR019734">
    <property type="entry name" value="TPR_rpt"/>
</dbReference>
<dbReference type="PANTHER" id="PTHR24363:SF0">
    <property type="entry name" value="SERINE_THREONINE KINASE LIKE DOMAIN CONTAINING 1"/>
    <property type="match status" value="1"/>
</dbReference>
<feature type="repeat" description="TPR" evidence="9">
    <location>
        <begin position="314"/>
        <end position="347"/>
    </location>
</feature>
<evidence type="ECO:0000259" key="11">
    <source>
        <dbReference type="PROSITE" id="PS50011"/>
    </source>
</evidence>
<keyword evidence="5 12" id="KW-0418">Kinase</keyword>
<dbReference type="PROSITE" id="PS50011">
    <property type="entry name" value="PROTEIN_KINASE_DOM"/>
    <property type="match status" value="1"/>
</dbReference>
<feature type="domain" description="Protein kinase" evidence="11">
    <location>
        <begin position="10"/>
        <end position="271"/>
    </location>
</feature>
<dbReference type="InParanoid" id="U5DIJ7"/>
<gene>
    <name evidence="12" type="ORF">KR51_00020680</name>
</gene>
<dbReference type="Gene3D" id="3.30.200.20">
    <property type="entry name" value="Phosphorylase Kinase, domain 1"/>
    <property type="match status" value="1"/>
</dbReference>
<evidence type="ECO:0000256" key="9">
    <source>
        <dbReference type="PROSITE-ProRule" id="PRU00339"/>
    </source>
</evidence>
<feature type="repeat" description="TPR" evidence="9">
    <location>
        <begin position="416"/>
        <end position="449"/>
    </location>
</feature>
<dbReference type="PROSITE" id="PS50005">
    <property type="entry name" value="TPR"/>
    <property type="match status" value="6"/>
</dbReference>
<keyword evidence="4 10" id="KW-0547">Nucleotide-binding</keyword>
<dbReference type="Pfam" id="PF13414">
    <property type="entry name" value="TPR_11"/>
    <property type="match status" value="1"/>
</dbReference>
<evidence type="ECO:0000256" key="6">
    <source>
        <dbReference type="ARBA" id="ARBA00022840"/>
    </source>
</evidence>
<protein>
    <recommendedName>
        <fullName evidence="1">non-specific serine/threonine protein kinase</fullName>
        <ecNumber evidence="1">2.7.11.1</ecNumber>
    </recommendedName>
</protein>
<dbReference type="eggNOG" id="COG0515">
    <property type="taxonomic scope" value="Bacteria"/>
</dbReference>